<dbReference type="OrthoDB" id="7173769at2"/>
<dbReference type="AlphaFoldDB" id="A0A2P2DI95"/>
<comment type="caution">
    <text evidence="1">The sequence shown here is derived from an EMBL/GenBank/DDBJ whole genome shotgun (WGS) entry which is preliminary data.</text>
</comment>
<protein>
    <submittedName>
        <fullName evidence="1">Uncharacterized protein</fullName>
    </submittedName>
</protein>
<name>A0A2P2DI95_9LEPT</name>
<gene>
    <name evidence="1" type="ORF">LPTSP2_36660</name>
</gene>
<organism evidence="1 2">
    <name type="scientific">Leptospira ellinghausenii</name>
    <dbReference type="NCBI Taxonomy" id="1917822"/>
    <lineage>
        <taxon>Bacteria</taxon>
        <taxon>Pseudomonadati</taxon>
        <taxon>Spirochaetota</taxon>
        <taxon>Spirochaetia</taxon>
        <taxon>Leptospirales</taxon>
        <taxon>Leptospiraceae</taxon>
        <taxon>Leptospira</taxon>
    </lineage>
</organism>
<dbReference type="EMBL" id="BFAZ01000011">
    <property type="protein sequence ID" value="GBF44363.1"/>
    <property type="molecule type" value="Genomic_DNA"/>
</dbReference>
<keyword evidence="2" id="KW-1185">Reference proteome</keyword>
<evidence type="ECO:0000313" key="1">
    <source>
        <dbReference type="EMBL" id="GBF44363.1"/>
    </source>
</evidence>
<evidence type="ECO:0000313" key="2">
    <source>
        <dbReference type="Proteomes" id="UP000245206"/>
    </source>
</evidence>
<dbReference type="Proteomes" id="UP000245206">
    <property type="component" value="Unassembled WGS sequence"/>
</dbReference>
<sequence length="135" mass="15026">MSDFKVGSTVKLKGGNQLMTVTQLREYNCEVTWTIDGGEINSYTFQLSALEIVPEKEVAQERKRYNRRENAKVGLSGGEQFSKYASPIAAILSALVLAFQAYTISGLKEKIDFLVNALKIKTTQSEKEDSPKTPE</sequence>
<dbReference type="RefSeq" id="WP_108961335.1">
    <property type="nucleotide sequence ID" value="NZ_BFAZ01000011.1"/>
</dbReference>
<accession>A0A2P2DI95</accession>
<proteinExistence type="predicted"/>
<reference evidence="2" key="1">
    <citation type="journal article" date="2019" name="Microbiol. Immunol.">
        <title>Molecular and phenotypic characterization of Leptospira johnsonii sp. nov., Leptospira ellinghausenii sp. nov. and Leptospira ryugenii sp. nov. isolated from soil and water in Japan.</title>
        <authorList>
            <person name="Masuzawa T."/>
            <person name="Saito M."/>
            <person name="Nakao R."/>
            <person name="Nikaido Y."/>
            <person name="Matsumoto M."/>
            <person name="Ogawa M."/>
            <person name="Yokoyama M."/>
            <person name="Hidaka Y."/>
            <person name="Tomita J."/>
            <person name="Sakakibara K."/>
            <person name="Suzuki K."/>
            <person name="Yasuda S."/>
            <person name="Sato H."/>
            <person name="Yamaguchi M."/>
            <person name="Yoshida S.I."/>
            <person name="Koizumi N."/>
            <person name="Kawamura Y."/>
        </authorList>
    </citation>
    <scope>NUCLEOTIDE SEQUENCE [LARGE SCALE GENOMIC DNA]</scope>
    <source>
        <strain evidence="2">E18</strain>
    </source>
</reference>